<evidence type="ECO:0000313" key="3">
    <source>
        <dbReference type="Proteomes" id="UP000299102"/>
    </source>
</evidence>
<protein>
    <submittedName>
        <fullName evidence="2">Uncharacterized protein</fullName>
    </submittedName>
</protein>
<evidence type="ECO:0000256" key="1">
    <source>
        <dbReference type="SAM" id="MobiDB-lite"/>
    </source>
</evidence>
<comment type="caution">
    <text evidence="2">The sequence shown here is derived from an EMBL/GenBank/DDBJ whole genome shotgun (WGS) entry which is preliminary data.</text>
</comment>
<dbReference type="EMBL" id="BGZK01000638">
    <property type="protein sequence ID" value="GBP54062.1"/>
    <property type="molecule type" value="Genomic_DNA"/>
</dbReference>
<sequence>MKQVRFLRRQPWSQRTCASSTRAARRKRAPALALPPSAIDSPRRRRWRSARSTAGARRFLRYCLRPPPLINGESVARKRRMRPSRLSLAPTRRVRARESARRIVKASIALNAFAMHVNILL</sequence>
<reference evidence="2 3" key="1">
    <citation type="journal article" date="2019" name="Commun. Biol.">
        <title>The bagworm genome reveals a unique fibroin gene that provides high tensile strength.</title>
        <authorList>
            <person name="Kono N."/>
            <person name="Nakamura H."/>
            <person name="Ohtoshi R."/>
            <person name="Tomita M."/>
            <person name="Numata K."/>
            <person name="Arakawa K."/>
        </authorList>
    </citation>
    <scope>NUCLEOTIDE SEQUENCE [LARGE SCALE GENOMIC DNA]</scope>
</reference>
<gene>
    <name evidence="2" type="ORF">EVAR_85365_1</name>
</gene>
<keyword evidence="3" id="KW-1185">Reference proteome</keyword>
<proteinExistence type="predicted"/>
<evidence type="ECO:0000313" key="2">
    <source>
        <dbReference type="EMBL" id="GBP54062.1"/>
    </source>
</evidence>
<feature type="region of interest" description="Disordered" evidence="1">
    <location>
        <begin position="1"/>
        <end position="53"/>
    </location>
</feature>
<feature type="compositionally biased region" description="Low complexity" evidence="1">
    <location>
        <begin position="30"/>
        <end position="40"/>
    </location>
</feature>
<dbReference type="AlphaFoldDB" id="A0A4C1WTX4"/>
<name>A0A4C1WTX4_EUMVA</name>
<organism evidence="2 3">
    <name type="scientific">Eumeta variegata</name>
    <name type="common">Bagworm moth</name>
    <name type="synonym">Eumeta japonica</name>
    <dbReference type="NCBI Taxonomy" id="151549"/>
    <lineage>
        <taxon>Eukaryota</taxon>
        <taxon>Metazoa</taxon>
        <taxon>Ecdysozoa</taxon>
        <taxon>Arthropoda</taxon>
        <taxon>Hexapoda</taxon>
        <taxon>Insecta</taxon>
        <taxon>Pterygota</taxon>
        <taxon>Neoptera</taxon>
        <taxon>Endopterygota</taxon>
        <taxon>Lepidoptera</taxon>
        <taxon>Glossata</taxon>
        <taxon>Ditrysia</taxon>
        <taxon>Tineoidea</taxon>
        <taxon>Psychidae</taxon>
        <taxon>Oiketicinae</taxon>
        <taxon>Eumeta</taxon>
    </lineage>
</organism>
<accession>A0A4C1WTX4</accession>
<dbReference type="Proteomes" id="UP000299102">
    <property type="component" value="Unassembled WGS sequence"/>
</dbReference>